<dbReference type="EMBL" id="VFJE01000051">
    <property type="protein sequence ID" value="TPD71195.1"/>
    <property type="molecule type" value="Genomic_DNA"/>
</dbReference>
<dbReference type="PRINTS" id="PR00081">
    <property type="entry name" value="GDHRDH"/>
</dbReference>
<protein>
    <submittedName>
        <fullName evidence="4">SDR family NAD(P)-dependent oxidoreductase</fullName>
    </submittedName>
</protein>
<dbReference type="Gene3D" id="3.40.50.720">
    <property type="entry name" value="NAD(P)-binding Rossmann-like Domain"/>
    <property type="match status" value="1"/>
</dbReference>
<dbReference type="RefSeq" id="WP_139999359.1">
    <property type="nucleotide sequence ID" value="NZ_VFJE01000051.1"/>
</dbReference>
<dbReference type="PRINTS" id="PR00080">
    <property type="entry name" value="SDRFAMILY"/>
</dbReference>
<evidence type="ECO:0000256" key="2">
    <source>
        <dbReference type="ARBA" id="ARBA00023002"/>
    </source>
</evidence>
<comment type="caution">
    <text evidence="4">The sequence shown here is derived from an EMBL/GenBank/DDBJ whole genome shotgun (WGS) entry which is preliminary data.</text>
</comment>
<dbReference type="AlphaFoldDB" id="A0A501QG48"/>
<reference evidence="4 5" key="1">
    <citation type="submission" date="2019-06" db="EMBL/GenBank/DDBJ databases">
        <title>Flavobacterium sp. MaA-Y11 from geoumgang.</title>
        <authorList>
            <person name="Jeong S."/>
        </authorList>
    </citation>
    <scope>NUCLEOTIDE SEQUENCE [LARGE SCALE GENOMIC DNA]</scope>
    <source>
        <strain evidence="4 5">MaA-Y11</strain>
    </source>
</reference>
<evidence type="ECO:0000313" key="5">
    <source>
        <dbReference type="Proteomes" id="UP000319175"/>
    </source>
</evidence>
<dbReference type="Proteomes" id="UP000319175">
    <property type="component" value="Unassembled WGS sequence"/>
</dbReference>
<organism evidence="4 5">
    <name type="scientific">Flavobacterium microcysteis</name>
    <dbReference type="NCBI Taxonomy" id="2596891"/>
    <lineage>
        <taxon>Bacteria</taxon>
        <taxon>Pseudomonadati</taxon>
        <taxon>Bacteroidota</taxon>
        <taxon>Flavobacteriia</taxon>
        <taxon>Flavobacteriales</taxon>
        <taxon>Flavobacteriaceae</taxon>
        <taxon>Flavobacterium</taxon>
    </lineage>
</organism>
<accession>A0A501QG48</accession>
<dbReference type="InterPro" id="IPR051911">
    <property type="entry name" value="SDR_oxidoreductase"/>
</dbReference>
<sequence>MKTDKIWYVTGASKGLGLTLVKKLLATGYKVAATSRNSEALSEAVGAGSSENFLPLEVDLVDEQSVAESIRKTQEVYGKIDVIVNNAGYGIGGAIEELSQEEISEAFNINVFGTINVIKYAMPYLRAQRSGYIINISSIAGFAPATGWSIYAAAKHAIIGLSESLADDVRQLGTKVTAIAPGAFRTQFLTKESLVFAENSIEDYEDVHASHDKFHTMNGNQLGDPEKAAEVMINLAESDNPPVRLYLGSDAYRRASAKLGMLTQMLEDWKDTSLSTDFQE</sequence>
<dbReference type="SUPFAM" id="SSF51735">
    <property type="entry name" value="NAD(P)-binding Rossmann-fold domains"/>
    <property type="match status" value="1"/>
</dbReference>
<dbReference type="OrthoDB" id="1235794at2"/>
<dbReference type="GO" id="GO:0016491">
    <property type="term" value="F:oxidoreductase activity"/>
    <property type="evidence" value="ECO:0007669"/>
    <property type="project" value="UniProtKB-KW"/>
</dbReference>
<keyword evidence="2" id="KW-0560">Oxidoreductase</keyword>
<keyword evidence="5" id="KW-1185">Reference proteome</keyword>
<dbReference type="PANTHER" id="PTHR43976">
    <property type="entry name" value="SHORT CHAIN DEHYDROGENASE"/>
    <property type="match status" value="1"/>
</dbReference>
<name>A0A501QG48_9FLAO</name>
<comment type="similarity">
    <text evidence="1 3">Belongs to the short-chain dehydrogenases/reductases (SDR) family.</text>
</comment>
<evidence type="ECO:0000313" key="4">
    <source>
        <dbReference type="EMBL" id="TPD71195.1"/>
    </source>
</evidence>
<dbReference type="PANTHER" id="PTHR43976:SF16">
    <property type="entry name" value="SHORT-CHAIN DEHYDROGENASE_REDUCTASE FAMILY PROTEIN"/>
    <property type="match status" value="1"/>
</dbReference>
<evidence type="ECO:0000256" key="3">
    <source>
        <dbReference type="RuleBase" id="RU000363"/>
    </source>
</evidence>
<dbReference type="InterPro" id="IPR036291">
    <property type="entry name" value="NAD(P)-bd_dom_sf"/>
</dbReference>
<proteinExistence type="inferred from homology"/>
<dbReference type="InterPro" id="IPR020904">
    <property type="entry name" value="Sc_DH/Rdtase_CS"/>
</dbReference>
<dbReference type="CDD" id="cd05374">
    <property type="entry name" value="17beta-HSD-like_SDR_c"/>
    <property type="match status" value="1"/>
</dbReference>
<evidence type="ECO:0000256" key="1">
    <source>
        <dbReference type="ARBA" id="ARBA00006484"/>
    </source>
</evidence>
<dbReference type="Pfam" id="PF00106">
    <property type="entry name" value="adh_short"/>
    <property type="match status" value="1"/>
</dbReference>
<gene>
    <name evidence="4" type="ORF">FJA49_04665</name>
</gene>
<dbReference type="PROSITE" id="PS00061">
    <property type="entry name" value="ADH_SHORT"/>
    <property type="match status" value="1"/>
</dbReference>
<dbReference type="InterPro" id="IPR002347">
    <property type="entry name" value="SDR_fam"/>
</dbReference>